<reference evidence="2" key="1">
    <citation type="journal article" date="2019" name="Int. J. Syst. Evol. Microbiol.">
        <title>The Global Catalogue of Microorganisms (GCM) 10K type strain sequencing project: providing services to taxonomists for standard genome sequencing and annotation.</title>
        <authorList>
            <consortium name="The Broad Institute Genomics Platform"/>
            <consortium name="The Broad Institute Genome Sequencing Center for Infectious Disease"/>
            <person name="Wu L."/>
            <person name="Ma J."/>
        </authorList>
    </citation>
    <scope>NUCLEOTIDE SEQUENCE [LARGE SCALE GENOMIC DNA]</scope>
    <source>
        <strain evidence="2">JCM 16704</strain>
    </source>
</reference>
<keyword evidence="2" id="KW-1185">Reference proteome</keyword>
<proteinExistence type="predicted"/>
<protein>
    <submittedName>
        <fullName evidence="1">Uncharacterized protein</fullName>
    </submittedName>
</protein>
<name>A0ABP7YXW3_9SPHI</name>
<sequence>MTYAQNKEKKQENKSINLDLTTKTNNNLLASSEIQPVELKDAGNQVNVLKPVGAIKTVDNFNLRLIPNAYSNRSGKDDSVILQKKLDPQSSVKMPGTEKLNQPARKVDTLKVLPLNASKK</sequence>
<accession>A0ABP7YXW3</accession>
<comment type="caution">
    <text evidence="1">The sequence shown here is derived from an EMBL/GenBank/DDBJ whole genome shotgun (WGS) entry which is preliminary data.</text>
</comment>
<evidence type="ECO:0000313" key="1">
    <source>
        <dbReference type="EMBL" id="GAA4143312.1"/>
    </source>
</evidence>
<dbReference type="Proteomes" id="UP001500101">
    <property type="component" value="Unassembled WGS sequence"/>
</dbReference>
<organism evidence="1 2">
    <name type="scientific">Sphingobacterium kyonggiense</name>
    <dbReference type="NCBI Taxonomy" id="714075"/>
    <lineage>
        <taxon>Bacteria</taxon>
        <taxon>Pseudomonadati</taxon>
        <taxon>Bacteroidota</taxon>
        <taxon>Sphingobacteriia</taxon>
        <taxon>Sphingobacteriales</taxon>
        <taxon>Sphingobacteriaceae</taxon>
        <taxon>Sphingobacterium</taxon>
    </lineage>
</organism>
<dbReference type="EMBL" id="BAAAZI010000010">
    <property type="protein sequence ID" value="GAA4143312.1"/>
    <property type="molecule type" value="Genomic_DNA"/>
</dbReference>
<gene>
    <name evidence="1" type="ORF">GCM10022216_25140</name>
</gene>
<evidence type="ECO:0000313" key="2">
    <source>
        <dbReference type="Proteomes" id="UP001500101"/>
    </source>
</evidence>